<evidence type="ECO:0000313" key="17">
    <source>
        <dbReference type="EMBL" id="QXL87460.1"/>
    </source>
</evidence>
<dbReference type="RefSeq" id="WP_257894335.1">
    <property type="nucleotide sequence ID" value="NZ_JAIMBW010000001.1"/>
</dbReference>
<keyword evidence="4 13" id="KW-0812">Transmembrane</keyword>
<dbReference type="PANTHER" id="PTHR33445">
    <property type="entry name" value="ATP SYNTHASE SUBUNIT B', CHLOROPLASTIC"/>
    <property type="match status" value="1"/>
</dbReference>
<evidence type="ECO:0000256" key="4">
    <source>
        <dbReference type="ARBA" id="ARBA00022692"/>
    </source>
</evidence>
<organism evidence="17">
    <name type="scientific">Gymnodinialimonas phycosphaerae</name>
    <dbReference type="NCBI Taxonomy" id="2841589"/>
    <lineage>
        <taxon>Bacteria</taxon>
        <taxon>Pseudomonadati</taxon>
        <taxon>Pseudomonadota</taxon>
        <taxon>Alphaproteobacteria</taxon>
        <taxon>Rhodobacterales</taxon>
        <taxon>Paracoccaceae</taxon>
        <taxon>Gymnodinialimonas</taxon>
    </lineage>
</organism>
<accession>A0A975TUE6</accession>
<dbReference type="EMBL" id="CP078073">
    <property type="protein sequence ID" value="QXL87460.1"/>
    <property type="molecule type" value="Genomic_DNA"/>
</dbReference>
<dbReference type="GO" id="GO:0005886">
    <property type="term" value="C:plasma membrane"/>
    <property type="evidence" value="ECO:0007669"/>
    <property type="project" value="UniProtKB-SubCell"/>
</dbReference>
<evidence type="ECO:0000256" key="2">
    <source>
        <dbReference type="ARBA" id="ARBA00022448"/>
    </source>
</evidence>
<evidence type="ECO:0000256" key="5">
    <source>
        <dbReference type="ARBA" id="ARBA00022781"/>
    </source>
</evidence>
<dbReference type="EMBL" id="JAIMBW010000001">
    <property type="protein sequence ID" value="MBY4894833.1"/>
    <property type="molecule type" value="Genomic_DNA"/>
</dbReference>
<keyword evidence="7 13" id="KW-0406">Ion transport</keyword>
<keyword evidence="15" id="KW-0175">Coiled coil</keyword>
<keyword evidence="5 13" id="KW-0375">Hydrogen ion transport</keyword>
<dbReference type="PANTHER" id="PTHR33445:SF1">
    <property type="entry name" value="ATP SYNTHASE SUBUNIT B"/>
    <property type="match status" value="1"/>
</dbReference>
<dbReference type="HAMAP" id="MF_01398">
    <property type="entry name" value="ATP_synth_b_bprime"/>
    <property type="match status" value="1"/>
</dbReference>
<evidence type="ECO:0000256" key="14">
    <source>
        <dbReference type="RuleBase" id="RU003848"/>
    </source>
</evidence>
<evidence type="ECO:0000256" key="10">
    <source>
        <dbReference type="ARBA" id="ARBA00025198"/>
    </source>
</evidence>
<evidence type="ECO:0000256" key="7">
    <source>
        <dbReference type="ARBA" id="ARBA00023065"/>
    </source>
</evidence>
<feature type="chain" id="PRO_5037907354" description="ATP synthase subunit b" evidence="16">
    <location>
        <begin position="18"/>
        <end position="191"/>
    </location>
</feature>
<keyword evidence="2 13" id="KW-0813">Transport</keyword>
<evidence type="ECO:0000256" key="8">
    <source>
        <dbReference type="ARBA" id="ARBA00023136"/>
    </source>
</evidence>
<dbReference type="Proteomes" id="UP000693972">
    <property type="component" value="Unassembled WGS sequence"/>
</dbReference>
<keyword evidence="6 13" id="KW-1133">Transmembrane helix</keyword>
<proteinExistence type="inferred from homology"/>
<evidence type="ECO:0000256" key="6">
    <source>
        <dbReference type="ARBA" id="ARBA00022989"/>
    </source>
</evidence>
<evidence type="ECO:0000256" key="12">
    <source>
        <dbReference type="ARBA" id="ARBA00037847"/>
    </source>
</evidence>
<evidence type="ECO:0000256" key="15">
    <source>
        <dbReference type="SAM" id="Coils"/>
    </source>
</evidence>
<evidence type="ECO:0000256" key="9">
    <source>
        <dbReference type="ARBA" id="ARBA00023310"/>
    </source>
</evidence>
<comment type="similarity">
    <text evidence="1 13 14">Belongs to the ATPase B chain family.</text>
</comment>
<keyword evidence="16" id="KW-0732">Signal</keyword>
<comment type="function">
    <text evidence="10 13">F(1)F(0) ATP synthase produces ATP from ADP in the presence of a proton or sodium gradient. F-type ATPases consist of two structural domains, F(1) containing the extramembraneous catalytic core and F(0) containing the membrane proton channel, linked together by a central stalk and a peripheral stalk. During catalysis, ATP synthesis in the catalytic domain of F(1) is coupled via a rotary mechanism of the central stalk subunits to proton translocation.</text>
</comment>
<protein>
    <recommendedName>
        <fullName evidence="13">ATP synthase subunit b</fullName>
    </recommendedName>
    <alternativeName>
        <fullName evidence="13">ATP synthase F(0) sector subunit b</fullName>
    </alternativeName>
    <alternativeName>
        <fullName evidence="13">ATPase subunit I</fullName>
    </alternativeName>
    <alternativeName>
        <fullName evidence="13">F-type ATPase subunit b</fullName>
        <shortName evidence="13">F-ATPase subunit b</shortName>
    </alternativeName>
</protein>
<comment type="subunit">
    <text evidence="13">F-type ATPases have 2 components, F(1) - the catalytic core - and F(0) - the membrane proton channel. F(1) has five subunits: alpha(3), beta(3), gamma(1), delta(1), epsilon(1). F(0) has three main subunits: a(1), b(2) and c(10-14). The alpha and beta chains form an alternating ring which encloses part of the gamma chain. F(1) is attached to F(0) by a central stalk formed by the gamma and epsilon chains, while a peripheral stalk is formed by the delta and b chains.</text>
</comment>
<feature type="signal peptide" evidence="16">
    <location>
        <begin position="1"/>
        <end position="17"/>
    </location>
</feature>
<dbReference type="Pfam" id="PF00430">
    <property type="entry name" value="ATP-synt_B"/>
    <property type="match status" value="1"/>
</dbReference>
<dbReference type="CDD" id="cd06503">
    <property type="entry name" value="ATP-synt_Fo_b"/>
    <property type="match status" value="1"/>
</dbReference>
<feature type="transmembrane region" description="Helical" evidence="13">
    <location>
        <begin position="37"/>
        <end position="55"/>
    </location>
</feature>
<keyword evidence="13" id="KW-1003">Cell membrane</keyword>
<dbReference type="AlphaFoldDB" id="A0A975TUE6"/>
<comment type="function">
    <text evidence="11">Component of the F(0) channel, it forms part of the peripheral stalk, linking F(1) to F(0). The b'-subunit is a diverged and duplicated form of b found in plants and photosynthetic bacteria.</text>
</comment>
<evidence type="ECO:0000256" key="16">
    <source>
        <dbReference type="SAM" id="SignalP"/>
    </source>
</evidence>
<sequence length="191" mass="20502">MRYLTILLTLAASPALAAEAYDSPHGLFDPSLGNTDWVVLLGFLLFLAILFYFGVPKMLGGMLDQRAEGIRSELDEARALREEAQTLLASYERKAREVEEQSARIVTEARVNAETAAQQAKAEIERSITRRLAAAEDQIASAEAKASRAVRDSAASAAVAAAAEVIAGGTSAADQNKMIDEAIDEVGRQLH</sequence>
<evidence type="ECO:0000256" key="13">
    <source>
        <dbReference type="HAMAP-Rule" id="MF_01398"/>
    </source>
</evidence>
<name>A0A975TUE6_9RHOB</name>
<feature type="coiled-coil region" evidence="15">
    <location>
        <begin position="67"/>
        <end position="152"/>
    </location>
</feature>
<dbReference type="NCBIfam" id="NF009989">
    <property type="entry name" value="PRK13455.1"/>
    <property type="match status" value="1"/>
</dbReference>
<dbReference type="GO" id="GO:0046933">
    <property type="term" value="F:proton-transporting ATP synthase activity, rotational mechanism"/>
    <property type="evidence" value="ECO:0007669"/>
    <property type="project" value="UniProtKB-UniRule"/>
</dbReference>
<evidence type="ECO:0000256" key="3">
    <source>
        <dbReference type="ARBA" id="ARBA00022547"/>
    </source>
</evidence>
<reference evidence="17 18" key="1">
    <citation type="submission" date="2021-07" db="EMBL/GenBank/DDBJ databases">
        <title>Karlodiniumbacter phycospheric gen. nov., sp. nov., a phycosphere bacterium isolated from karlodinium veneficum.</title>
        <authorList>
            <person name="Peng Y."/>
            <person name="Jiang L."/>
            <person name="Lee J."/>
        </authorList>
    </citation>
    <scope>NUCLEOTIDE SEQUENCE</scope>
    <source>
        <strain evidence="17 18">N5</strain>
    </source>
</reference>
<evidence type="ECO:0000256" key="11">
    <source>
        <dbReference type="ARBA" id="ARBA00025614"/>
    </source>
</evidence>
<evidence type="ECO:0000313" key="18">
    <source>
        <dbReference type="Proteomes" id="UP000693972"/>
    </source>
</evidence>
<dbReference type="InterPro" id="IPR002146">
    <property type="entry name" value="ATP_synth_b/b'su_bac/chlpt"/>
</dbReference>
<keyword evidence="3 13" id="KW-0138">CF(0)</keyword>
<gene>
    <name evidence="13" type="primary">atpF</name>
    <name evidence="17" type="ORF">KUL25_18910</name>
</gene>
<dbReference type="GO" id="GO:0046961">
    <property type="term" value="F:proton-transporting ATPase activity, rotational mechanism"/>
    <property type="evidence" value="ECO:0007669"/>
    <property type="project" value="TreeGrafter"/>
</dbReference>
<evidence type="ECO:0000256" key="1">
    <source>
        <dbReference type="ARBA" id="ARBA00005513"/>
    </source>
</evidence>
<dbReference type="GO" id="GO:0045259">
    <property type="term" value="C:proton-transporting ATP synthase complex"/>
    <property type="evidence" value="ECO:0007669"/>
    <property type="project" value="UniProtKB-KW"/>
</dbReference>
<keyword evidence="8 13" id="KW-0472">Membrane</keyword>
<keyword evidence="18" id="KW-1185">Reference proteome</keyword>
<dbReference type="GO" id="GO:0012505">
    <property type="term" value="C:endomembrane system"/>
    <property type="evidence" value="ECO:0007669"/>
    <property type="project" value="UniProtKB-SubCell"/>
</dbReference>
<comment type="subcellular location">
    <subcellularLocation>
        <location evidence="13">Cell membrane</location>
        <topology evidence="13">Single-pass membrane protein</topology>
    </subcellularLocation>
    <subcellularLocation>
        <location evidence="12">Endomembrane system</location>
        <topology evidence="12">Single-pass membrane protein</topology>
    </subcellularLocation>
</comment>
<dbReference type="InterPro" id="IPR050059">
    <property type="entry name" value="ATP_synthase_B_chain"/>
</dbReference>
<keyword evidence="9 13" id="KW-0066">ATP synthesis</keyword>